<dbReference type="Proteomes" id="UP001472677">
    <property type="component" value="Unassembled WGS sequence"/>
</dbReference>
<dbReference type="Gene3D" id="3.60.10.10">
    <property type="entry name" value="Endonuclease/exonuclease/phosphatase"/>
    <property type="match status" value="1"/>
</dbReference>
<proteinExistence type="predicted"/>
<keyword evidence="2" id="KW-1185">Reference proteome</keyword>
<name>A0ABR2CQC3_9ROSI</name>
<evidence type="ECO:0000313" key="2">
    <source>
        <dbReference type="Proteomes" id="UP001472677"/>
    </source>
</evidence>
<protein>
    <submittedName>
        <fullName evidence="1">Uncharacterized protein</fullName>
    </submittedName>
</protein>
<evidence type="ECO:0000313" key="1">
    <source>
        <dbReference type="EMBL" id="KAK8521764.1"/>
    </source>
</evidence>
<sequence>MVRMNGFCTFIYGPPYAEEKQQFWEGLSILGRRSSDKWCIIGDTNIVTRSEDKLGGAPFGSSQAKYFLDFVDKEGLLELSIKGGTFTWSNQRCEADSILEKLDRIIISPEWSSAFPKAIGIIEAAMASNPSPLILLIQGLNKKGKKNFKFESKWLLDEECFHNVREEWELLDSCGNFKAFGKKLNKTRSRLIKWNKVKNGSSKKSVEILLKEIKQMQDSVLPSEEAAKLKEIKAEVENDMWLDDDAAIAAHFQEFFRKVYTKDEMINPEENGIQ</sequence>
<comment type="caution">
    <text evidence="1">The sequence shown here is derived from an EMBL/GenBank/DDBJ whole genome shotgun (WGS) entry which is preliminary data.</text>
</comment>
<dbReference type="PANTHER" id="PTHR33710:SF79">
    <property type="entry name" value="OS06G0205337 PROTEIN"/>
    <property type="match status" value="1"/>
</dbReference>
<dbReference type="PANTHER" id="PTHR33710">
    <property type="entry name" value="BNAC02G09200D PROTEIN"/>
    <property type="match status" value="1"/>
</dbReference>
<dbReference type="EMBL" id="JBBPBM010000046">
    <property type="protein sequence ID" value="KAK8521764.1"/>
    <property type="molecule type" value="Genomic_DNA"/>
</dbReference>
<organism evidence="1 2">
    <name type="scientific">Hibiscus sabdariffa</name>
    <name type="common">roselle</name>
    <dbReference type="NCBI Taxonomy" id="183260"/>
    <lineage>
        <taxon>Eukaryota</taxon>
        <taxon>Viridiplantae</taxon>
        <taxon>Streptophyta</taxon>
        <taxon>Embryophyta</taxon>
        <taxon>Tracheophyta</taxon>
        <taxon>Spermatophyta</taxon>
        <taxon>Magnoliopsida</taxon>
        <taxon>eudicotyledons</taxon>
        <taxon>Gunneridae</taxon>
        <taxon>Pentapetalae</taxon>
        <taxon>rosids</taxon>
        <taxon>malvids</taxon>
        <taxon>Malvales</taxon>
        <taxon>Malvaceae</taxon>
        <taxon>Malvoideae</taxon>
        <taxon>Hibiscus</taxon>
    </lineage>
</organism>
<accession>A0ABR2CQC3</accession>
<dbReference type="SUPFAM" id="SSF56219">
    <property type="entry name" value="DNase I-like"/>
    <property type="match status" value="1"/>
</dbReference>
<reference evidence="1 2" key="1">
    <citation type="journal article" date="2024" name="G3 (Bethesda)">
        <title>Genome assembly of Hibiscus sabdariffa L. provides insights into metabolisms of medicinal natural products.</title>
        <authorList>
            <person name="Kim T."/>
        </authorList>
    </citation>
    <scope>NUCLEOTIDE SEQUENCE [LARGE SCALE GENOMIC DNA]</scope>
    <source>
        <strain evidence="1">TK-2024</strain>
        <tissue evidence="1">Old leaves</tissue>
    </source>
</reference>
<gene>
    <name evidence="1" type="ORF">V6N12_066349</name>
</gene>
<dbReference type="InterPro" id="IPR036691">
    <property type="entry name" value="Endo/exonu/phosph_ase_sf"/>
</dbReference>